<keyword evidence="3" id="KW-1185">Reference proteome</keyword>
<organism evidence="2 3">
    <name type="scientific">Jatropha curcas</name>
    <name type="common">Barbados nut</name>
    <dbReference type="NCBI Taxonomy" id="180498"/>
    <lineage>
        <taxon>Eukaryota</taxon>
        <taxon>Viridiplantae</taxon>
        <taxon>Streptophyta</taxon>
        <taxon>Embryophyta</taxon>
        <taxon>Tracheophyta</taxon>
        <taxon>Spermatophyta</taxon>
        <taxon>Magnoliopsida</taxon>
        <taxon>eudicotyledons</taxon>
        <taxon>Gunneridae</taxon>
        <taxon>Pentapetalae</taxon>
        <taxon>rosids</taxon>
        <taxon>fabids</taxon>
        <taxon>Malpighiales</taxon>
        <taxon>Euphorbiaceae</taxon>
        <taxon>Crotonoideae</taxon>
        <taxon>Jatropheae</taxon>
        <taxon>Jatropha</taxon>
    </lineage>
</organism>
<feature type="region of interest" description="Disordered" evidence="1">
    <location>
        <begin position="111"/>
        <end position="131"/>
    </location>
</feature>
<accession>A0A067K4Z9</accession>
<dbReference type="EMBL" id="KK914705">
    <property type="protein sequence ID" value="KDP30118.1"/>
    <property type="molecule type" value="Genomic_DNA"/>
</dbReference>
<dbReference type="AlphaFoldDB" id="A0A067K4Z9"/>
<reference evidence="2 3" key="1">
    <citation type="journal article" date="2014" name="PLoS ONE">
        <title>Global Analysis of Gene Expression Profiles in Physic Nut (Jatropha curcas L.) Seedlings Exposed to Salt Stress.</title>
        <authorList>
            <person name="Zhang L."/>
            <person name="Zhang C."/>
            <person name="Wu P."/>
            <person name="Chen Y."/>
            <person name="Li M."/>
            <person name="Jiang H."/>
            <person name="Wu G."/>
        </authorList>
    </citation>
    <scope>NUCLEOTIDE SEQUENCE [LARGE SCALE GENOMIC DNA]</scope>
    <source>
        <strain evidence="3">cv. GZQX0401</strain>
        <tissue evidence="2">Young leaves</tissue>
    </source>
</reference>
<evidence type="ECO:0000313" key="2">
    <source>
        <dbReference type="EMBL" id="KDP30118.1"/>
    </source>
</evidence>
<proteinExistence type="predicted"/>
<name>A0A067K4Z9_JATCU</name>
<sequence>MRCVSPSPTPEDQQCVHLIKARGLLSVNLRQVIAEGYPVRSPSGPIRPRPSSFEMVPKNATASKMAKFSKAMKKKATEGRLDQGVSIVTVDPPTENTDAIFEPAYVELTLTSPSTEPSSKRPWEVTIPSPS</sequence>
<evidence type="ECO:0000313" key="3">
    <source>
        <dbReference type="Proteomes" id="UP000027138"/>
    </source>
</evidence>
<gene>
    <name evidence="2" type="ORF">JCGZ_18229</name>
</gene>
<dbReference type="Proteomes" id="UP000027138">
    <property type="component" value="Unassembled WGS sequence"/>
</dbReference>
<protein>
    <submittedName>
        <fullName evidence="2">Uncharacterized protein</fullName>
    </submittedName>
</protein>
<evidence type="ECO:0000256" key="1">
    <source>
        <dbReference type="SAM" id="MobiDB-lite"/>
    </source>
</evidence>